<keyword evidence="2" id="KW-1185">Reference proteome</keyword>
<organism evidence="1 2">
    <name type="scientific">Rubroshorea leprosula</name>
    <dbReference type="NCBI Taxonomy" id="152421"/>
    <lineage>
        <taxon>Eukaryota</taxon>
        <taxon>Viridiplantae</taxon>
        <taxon>Streptophyta</taxon>
        <taxon>Embryophyta</taxon>
        <taxon>Tracheophyta</taxon>
        <taxon>Spermatophyta</taxon>
        <taxon>Magnoliopsida</taxon>
        <taxon>eudicotyledons</taxon>
        <taxon>Gunneridae</taxon>
        <taxon>Pentapetalae</taxon>
        <taxon>rosids</taxon>
        <taxon>malvids</taxon>
        <taxon>Malvales</taxon>
        <taxon>Dipterocarpaceae</taxon>
        <taxon>Rubroshorea</taxon>
    </lineage>
</organism>
<dbReference type="AlphaFoldDB" id="A0AAV5ID49"/>
<dbReference type="Proteomes" id="UP001054252">
    <property type="component" value="Unassembled WGS sequence"/>
</dbReference>
<protein>
    <submittedName>
        <fullName evidence="1">Uncharacterized protein</fullName>
    </submittedName>
</protein>
<accession>A0AAV5ID49</accession>
<gene>
    <name evidence="1" type="ORF">SLEP1_g12626</name>
</gene>
<evidence type="ECO:0000313" key="2">
    <source>
        <dbReference type="Proteomes" id="UP001054252"/>
    </source>
</evidence>
<evidence type="ECO:0000313" key="1">
    <source>
        <dbReference type="EMBL" id="GKU99840.1"/>
    </source>
</evidence>
<sequence>MMATSLSSKLPINCCLVEFNWLYGCPVLSENPVGMLFCQARFLHFVRWKFSVEMEEFRQP</sequence>
<name>A0AAV5ID49_9ROSI</name>
<reference evidence="1 2" key="1">
    <citation type="journal article" date="2021" name="Commun. Biol.">
        <title>The genome of Shorea leprosula (Dipterocarpaceae) highlights the ecological relevance of drought in aseasonal tropical rainforests.</title>
        <authorList>
            <person name="Ng K.K.S."/>
            <person name="Kobayashi M.J."/>
            <person name="Fawcett J.A."/>
            <person name="Hatakeyama M."/>
            <person name="Paape T."/>
            <person name="Ng C.H."/>
            <person name="Ang C.C."/>
            <person name="Tnah L.H."/>
            <person name="Lee C.T."/>
            <person name="Nishiyama T."/>
            <person name="Sese J."/>
            <person name="O'Brien M.J."/>
            <person name="Copetti D."/>
            <person name="Mohd Noor M.I."/>
            <person name="Ong R.C."/>
            <person name="Putra M."/>
            <person name="Sireger I.Z."/>
            <person name="Indrioko S."/>
            <person name="Kosugi Y."/>
            <person name="Izuno A."/>
            <person name="Isagi Y."/>
            <person name="Lee S.L."/>
            <person name="Shimizu K.K."/>
        </authorList>
    </citation>
    <scope>NUCLEOTIDE SEQUENCE [LARGE SCALE GENOMIC DNA]</scope>
    <source>
        <strain evidence="1">214</strain>
    </source>
</reference>
<proteinExistence type="predicted"/>
<comment type="caution">
    <text evidence="1">The sequence shown here is derived from an EMBL/GenBank/DDBJ whole genome shotgun (WGS) entry which is preliminary data.</text>
</comment>
<dbReference type="EMBL" id="BPVZ01000014">
    <property type="protein sequence ID" value="GKU99840.1"/>
    <property type="molecule type" value="Genomic_DNA"/>
</dbReference>